<dbReference type="Pfam" id="PF13531">
    <property type="entry name" value="SBP_bac_11"/>
    <property type="match status" value="1"/>
</dbReference>
<dbReference type="EMBL" id="QWKH01000026">
    <property type="protein sequence ID" value="NBI34401.1"/>
    <property type="molecule type" value="Genomic_DNA"/>
</dbReference>
<feature type="binding site" evidence="4">
    <location>
        <position position="170"/>
    </location>
    <ligand>
        <name>molybdate</name>
        <dbReference type="ChEBI" id="CHEBI:36264"/>
    </ligand>
</feature>
<dbReference type="GO" id="GO:0015689">
    <property type="term" value="P:molybdate ion transport"/>
    <property type="evidence" value="ECO:0007669"/>
    <property type="project" value="InterPro"/>
</dbReference>
<organism evidence="6">
    <name type="scientific">Muribaculaceae bacterium Z82</name>
    <dbReference type="NCBI Taxonomy" id="2304548"/>
    <lineage>
        <taxon>Bacteria</taxon>
        <taxon>Pseudomonadati</taxon>
        <taxon>Bacteroidota</taxon>
        <taxon>Bacteroidia</taxon>
        <taxon>Bacteroidales</taxon>
        <taxon>Muribaculaceae</taxon>
    </lineage>
</organism>
<name>A0A7C9JDE4_9BACT</name>
<feature type="signal peptide" evidence="5">
    <location>
        <begin position="1"/>
        <end position="26"/>
    </location>
</feature>
<sequence length="302" mass="31456">MRKGMKAALAVAVACACAVAVSALLAGCSSNEGGSPQASQSQDGAATTAEEVQLQIFAANSLSKAMEEVQDLYHQQNPSVSFADTQYEGSGTLNEMLGAGSYADILITASKGTMDTAVEKGYVDEATRFDMFTNELVIVAGESSDIKDVTLEDLASGGYTLAVGDANVPAGNYAKQSLSTTDPQCWISADGTAGKDCSGTDGTFDGTPLQGKVTEGSSVGNVCSYANSGDVDLAMVYSSDVYRFGGVKIVSVVPDDTHKSILYPAAVCADSEHADAAEQFLNWAFTSEDAIKIWQEWGFELA</sequence>
<feature type="binding site" evidence="4">
    <location>
        <position position="61"/>
    </location>
    <ligand>
        <name>molybdate</name>
        <dbReference type="ChEBI" id="CHEBI:36264"/>
    </ligand>
</feature>
<comment type="caution">
    <text evidence="6">The sequence shown here is derived from an EMBL/GenBank/DDBJ whole genome shotgun (WGS) entry which is preliminary data.</text>
</comment>
<dbReference type="PROSITE" id="PS51257">
    <property type="entry name" value="PROKAR_LIPOPROTEIN"/>
    <property type="match status" value="1"/>
</dbReference>
<proteinExistence type="inferred from homology"/>
<dbReference type="GO" id="GO:0046872">
    <property type="term" value="F:metal ion binding"/>
    <property type="evidence" value="ECO:0007669"/>
    <property type="project" value="UniProtKB-KW"/>
</dbReference>
<dbReference type="AlphaFoldDB" id="A0A7C9JDE4"/>
<accession>A0A7C9JDE4</accession>
<evidence type="ECO:0000256" key="2">
    <source>
        <dbReference type="ARBA" id="ARBA00022723"/>
    </source>
</evidence>
<reference evidence="6" key="1">
    <citation type="submission" date="2018-08" db="EMBL/GenBank/DDBJ databases">
        <title>Murine metabolic-syndrome-specific gut microbial biobank.</title>
        <authorList>
            <person name="Liu C."/>
        </authorList>
    </citation>
    <scope>NUCLEOTIDE SEQUENCE [LARGE SCALE GENOMIC DNA]</scope>
    <source>
        <strain evidence="6">Z82</strain>
    </source>
</reference>
<evidence type="ECO:0000256" key="1">
    <source>
        <dbReference type="ARBA" id="ARBA00009175"/>
    </source>
</evidence>
<evidence type="ECO:0000256" key="3">
    <source>
        <dbReference type="ARBA" id="ARBA00022729"/>
    </source>
</evidence>
<gene>
    <name evidence="6" type="ORF">D1639_05015</name>
</gene>
<evidence type="ECO:0000256" key="4">
    <source>
        <dbReference type="PIRSR" id="PIRSR004846-1"/>
    </source>
</evidence>
<evidence type="ECO:0000313" key="6">
    <source>
        <dbReference type="EMBL" id="NBI34401.1"/>
    </source>
</evidence>
<keyword evidence="2 4" id="KW-0479">Metal-binding</keyword>
<protein>
    <submittedName>
        <fullName evidence="6">Extracellular solute-binding protein</fullName>
    </submittedName>
</protein>
<dbReference type="PANTHER" id="PTHR30632:SF0">
    <property type="entry name" value="SULFATE-BINDING PROTEIN"/>
    <property type="match status" value="1"/>
</dbReference>
<feature type="binding site" evidence="4">
    <location>
        <position position="219"/>
    </location>
    <ligand>
        <name>molybdate</name>
        <dbReference type="ChEBI" id="CHEBI:36264"/>
    </ligand>
</feature>
<keyword evidence="4" id="KW-0500">Molybdenum</keyword>
<feature type="binding site" evidence="4">
    <location>
        <position position="90"/>
    </location>
    <ligand>
        <name>molybdate</name>
        <dbReference type="ChEBI" id="CHEBI:36264"/>
    </ligand>
</feature>
<dbReference type="Gene3D" id="3.40.190.10">
    <property type="entry name" value="Periplasmic binding protein-like II"/>
    <property type="match status" value="2"/>
</dbReference>
<dbReference type="PIRSF" id="PIRSF004846">
    <property type="entry name" value="ModA"/>
    <property type="match status" value="1"/>
</dbReference>
<comment type="similarity">
    <text evidence="1">Belongs to the bacterial solute-binding protein ModA family.</text>
</comment>
<dbReference type="GO" id="GO:0030973">
    <property type="term" value="F:molybdate ion binding"/>
    <property type="evidence" value="ECO:0007669"/>
    <property type="project" value="TreeGrafter"/>
</dbReference>
<evidence type="ECO:0000256" key="5">
    <source>
        <dbReference type="SAM" id="SignalP"/>
    </source>
</evidence>
<dbReference type="InterPro" id="IPR050682">
    <property type="entry name" value="ModA/WtpA"/>
</dbReference>
<dbReference type="PANTHER" id="PTHR30632">
    <property type="entry name" value="MOLYBDATE-BINDING PERIPLASMIC PROTEIN"/>
    <property type="match status" value="1"/>
</dbReference>
<feature type="chain" id="PRO_5028932461" evidence="5">
    <location>
        <begin position="27"/>
        <end position="302"/>
    </location>
</feature>
<dbReference type="InterPro" id="IPR005950">
    <property type="entry name" value="ModA"/>
</dbReference>
<dbReference type="SUPFAM" id="SSF53850">
    <property type="entry name" value="Periplasmic binding protein-like II"/>
    <property type="match status" value="1"/>
</dbReference>
<feature type="binding site" evidence="4">
    <location>
        <position position="237"/>
    </location>
    <ligand>
        <name>molybdate</name>
        <dbReference type="ChEBI" id="CHEBI:36264"/>
    </ligand>
</feature>
<keyword evidence="3 5" id="KW-0732">Signal</keyword>